<organism evidence="3 4">
    <name type="scientific">Vagococcus bubulae</name>
    <dbReference type="NCBI Taxonomy" id="1977868"/>
    <lineage>
        <taxon>Bacteria</taxon>
        <taxon>Bacillati</taxon>
        <taxon>Bacillota</taxon>
        <taxon>Bacilli</taxon>
        <taxon>Lactobacillales</taxon>
        <taxon>Enterococcaceae</taxon>
        <taxon>Vagococcus</taxon>
    </lineage>
</organism>
<dbReference type="OrthoDB" id="2199994at2"/>
<dbReference type="RefSeq" id="WP_125958234.1">
    <property type="nucleotide sequence ID" value="NZ_JAQEJV010000005.1"/>
</dbReference>
<evidence type="ECO:0000256" key="1">
    <source>
        <dbReference type="SAM" id="Coils"/>
    </source>
</evidence>
<evidence type="ECO:0000313" key="3">
    <source>
        <dbReference type="EMBL" id="RST91742.1"/>
    </source>
</evidence>
<evidence type="ECO:0000313" key="4">
    <source>
        <dbReference type="Proteomes" id="UP000288490"/>
    </source>
</evidence>
<name>A0A429ZDH6_9ENTE</name>
<reference evidence="3 4" key="1">
    <citation type="submission" date="2017-05" db="EMBL/GenBank/DDBJ databases">
        <title>Vagococcus spp. assemblies.</title>
        <authorList>
            <person name="Gulvik C.A."/>
        </authorList>
    </citation>
    <scope>NUCLEOTIDE SEQUENCE [LARGE SCALE GENOMIC DNA]</scope>
    <source>
        <strain evidence="3 4">SS1994</strain>
    </source>
</reference>
<evidence type="ECO:0000256" key="2">
    <source>
        <dbReference type="SAM" id="MobiDB-lite"/>
    </source>
</evidence>
<dbReference type="EMBL" id="NGJT01000020">
    <property type="protein sequence ID" value="RST91742.1"/>
    <property type="molecule type" value="Genomic_DNA"/>
</dbReference>
<accession>A0A429ZDH6</accession>
<comment type="caution">
    <text evidence="3">The sequence shown here is derived from an EMBL/GenBank/DDBJ whole genome shotgun (WGS) entry which is preliminary data.</text>
</comment>
<sequence length="753" mass="90581">MSLEDLVIDVQLYQEETKQPNSNSVILLTNQNIAMKKNQLLLKWSNRRARISEQTIKQAVGIFLSKWKQNFYLYPVERVFLDYSAHERIELLITFEASRLYSNTQIRNIKTTAPNLFKLAITEAQEQFGDATRAQYNQSMQPGLMGYDDNKFSMGTHAQKPMSSSQVSSRFDDDLFGKDQKIYSLEQQLNENSRVIKSFEQEIKSVRQEYEQKIEQVVIENDDLKQRIISYQDNEIDYRQQLQLNQSEILSLKNNVTELNFELENEANNWQEKLKAIQTENEELRLVINENQQFEEQVQRSLDESNQKLKEKENQLIRLEQESNMLTKEWQMKYQQISIENERLKEQQLRLEDLLSERQDMIQVLNDELTQKELAIQEIAQENQRIAQRMQEELTRREMDFNNLNRTKNEEIQKLSTRLEKQQDLVNQLMDSQETSQVKWQDNYNRLEKNYRMAADRVFDLEKELKELQNNSYAGHSLDPRSRMNDFSYPSSQQNSFNNTNDNFGRYSDDAMFKDDNSQLFANNDIPVNNTVLPTSDELMANEFDKPSQEDIHNDVEDFKKEDYPADDYESDDYEYYEDDLSDDYEYYEDYEDDESDDYEYYEDYEDYTDEDNDLSDDYEEYDYEEYRYYNEKDDTLGYDSVTIMNDVDSILYETQYEEGKEKIRKKEYEVFEEQLDLLPDRWKALKSQDMKFKKWAKPKMKKFDRFYRNLEEDIRPPKFLSRKYVMTEEVWGEVQAYALISRHLQTILDYEE</sequence>
<gene>
    <name evidence="3" type="ORF">CBF36_09630</name>
</gene>
<feature type="coiled-coil region" evidence="1">
    <location>
        <begin position="182"/>
        <end position="471"/>
    </location>
</feature>
<proteinExistence type="predicted"/>
<protein>
    <submittedName>
        <fullName evidence="3">Uncharacterized protein</fullName>
    </submittedName>
</protein>
<dbReference type="Proteomes" id="UP000288490">
    <property type="component" value="Unassembled WGS sequence"/>
</dbReference>
<keyword evidence="4" id="KW-1185">Reference proteome</keyword>
<feature type="region of interest" description="Disordered" evidence="2">
    <location>
        <begin position="544"/>
        <end position="571"/>
    </location>
</feature>
<dbReference type="AlphaFoldDB" id="A0A429ZDH6"/>
<keyword evidence="1" id="KW-0175">Coiled coil</keyword>
<feature type="compositionally biased region" description="Basic and acidic residues" evidence="2">
    <location>
        <begin position="544"/>
        <end position="564"/>
    </location>
</feature>